<keyword evidence="2" id="KW-0812">Transmembrane</keyword>
<organism evidence="3 4">
    <name type="scientific">Gemella haemolysans</name>
    <dbReference type="NCBI Taxonomy" id="1379"/>
    <lineage>
        <taxon>Bacteria</taxon>
        <taxon>Bacillati</taxon>
        <taxon>Bacillota</taxon>
        <taxon>Bacilli</taxon>
        <taxon>Bacillales</taxon>
        <taxon>Gemellaceae</taxon>
        <taxon>Gemella</taxon>
    </lineage>
</organism>
<feature type="transmembrane region" description="Helical" evidence="2">
    <location>
        <begin position="6"/>
        <end position="25"/>
    </location>
</feature>
<gene>
    <name evidence="3" type="ORF">HMPREF3186_00203</name>
</gene>
<dbReference type="OrthoDB" id="2990810at2"/>
<evidence type="ECO:0000256" key="2">
    <source>
        <dbReference type="SAM" id="Phobius"/>
    </source>
</evidence>
<protein>
    <submittedName>
        <fullName evidence="3">Uncharacterized protein</fullName>
    </submittedName>
</protein>
<evidence type="ECO:0000313" key="4">
    <source>
        <dbReference type="Proteomes" id="UP000070355"/>
    </source>
</evidence>
<sequence>MKKSIAIFSSIIVALIICTTAYYFMFGSGKDKKVKEEYQKYVDMINISHDFEAGAKGLETLTTDVAQKVIPTIKTDIKVAKEVRNTSISLNDKKIDEAKDSLDRAKKLDTNSNFSAAINWLNADIENYKRAEEEIKNIKLDVNFNKDLSQILEKYKFNNNSLKQLLSDVGNKLYEKAQEAAQKAKELAEKAREFERKKKRSDVELGGPNPALLNDSNSLPADAQGIGGATSEEGARKMSSDLVNRYKGYLLKKYNGESIEWSVNGKSFKLIKEDGSKITFTTQPQLYKKVGNRLVSGVNLNSEEGSEFLYNT</sequence>
<accession>A0A134A665</accession>
<dbReference type="PATRIC" id="fig|1379.3.peg.199"/>
<reference evidence="4" key="1">
    <citation type="submission" date="2016-01" db="EMBL/GenBank/DDBJ databases">
        <authorList>
            <person name="Mitreva M."/>
            <person name="Pepin K.H."/>
            <person name="Mihindukulasuriya K.A."/>
            <person name="Fulton R."/>
            <person name="Fronick C."/>
            <person name="O'Laughlin M."/>
            <person name="Miner T."/>
            <person name="Herter B."/>
            <person name="Rosa B.A."/>
            <person name="Cordes M."/>
            <person name="Tomlinson C."/>
            <person name="Wollam A."/>
            <person name="Palsikar V.B."/>
            <person name="Mardis E.R."/>
            <person name="Wilson R.K."/>
        </authorList>
    </citation>
    <scope>NUCLEOTIDE SEQUENCE [LARGE SCALE GENOMIC DNA]</scope>
    <source>
        <strain evidence="4">DNF01167</strain>
    </source>
</reference>
<dbReference type="EMBL" id="LSDC01000017">
    <property type="protein sequence ID" value="KXB63172.1"/>
    <property type="molecule type" value="Genomic_DNA"/>
</dbReference>
<keyword evidence="2" id="KW-1133">Transmembrane helix</keyword>
<proteinExistence type="predicted"/>
<feature type="region of interest" description="Disordered" evidence="1">
    <location>
        <begin position="193"/>
        <end position="234"/>
    </location>
</feature>
<dbReference type="Proteomes" id="UP000070355">
    <property type="component" value="Unassembled WGS sequence"/>
</dbReference>
<comment type="caution">
    <text evidence="3">The sequence shown here is derived from an EMBL/GenBank/DDBJ whole genome shotgun (WGS) entry which is preliminary data.</text>
</comment>
<name>A0A134A665_9BACL</name>
<keyword evidence="2" id="KW-0472">Membrane</keyword>
<dbReference type="RefSeq" id="WP_060913505.1">
    <property type="nucleotide sequence ID" value="NZ_KQ959924.1"/>
</dbReference>
<evidence type="ECO:0000313" key="3">
    <source>
        <dbReference type="EMBL" id="KXB63172.1"/>
    </source>
</evidence>
<dbReference type="AlphaFoldDB" id="A0A134A665"/>
<evidence type="ECO:0000256" key="1">
    <source>
        <dbReference type="SAM" id="MobiDB-lite"/>
    </source>
</evidence>